<proteinExistence type="predicted"/>
<dbReference type="GO" id="GO:0016020">
    <property type="term" value="C:membrane"/>
    <property type="evidence" value="ECO:0007669"/>
    <property type="project" value="UniProtKB-SubCell"/>
</dbReference>
<dbReference type="InterPro" id="IPR000701">
    <property type="entry name" value="SuccDH_FuR_B_TM-su"/>
</dbReference>
<evidence type="ECO:0000313" key="9">
    <source>
        <dbReference type="EMBL" id="OAP64467.1"/>
    </source>
</evidence>
<feature type="transmembrane region" description="Helical" evidence="8">
    <location>
        <begin position="150"/>
        <end position="169"/>
    </location>
</feature>
<protein>
    <submittedName>
        <fullName evidence="9">Succinate dehydrogenase, cytochrome b556 subunit</fullName>
    </submittedName>
</protein>
<dbReference type="AlphaFoldDB" id="A0A178ZXP5"/>
<evidence type="ECO:0000256" key="5">
    <source>
        <dbReference type="ARBA" id="ARBA00022989"/>
    </source>
</evidence>
<evidence type="ECO:0000313" key="10">
    <source>
        <dbReference type="Proteomes" id="UP000078343"/>
    </source>
</evidence>
<comment type="caution">
    <text evidence="9">The sequence shown here is derived from an EMBL/GenBank/DDBJ whole genome shotgun (WGS) entry which is preliminary data.</text>
</comment>
<evidence type="ECO:0000256" key="3">
    <source>
        <dbReference type="ARBA" id="ARBA00022692"/>
    </source>
</evidence>
<feature type="transmembrane region" description="Helical" evidence="8">
    <location>
        <begin position="72"/>
        <end position="96"/>
    </location>
</feature>
<dbReference type="RefSeq" id="XP_018697834.1">
    <property type="nucleotide sequence ID" value="XM_018831955.1"/>
</dbReference>
<keyword evidence="7 8" id="KW-0472">Membrane</keyword>
<evidence type="ECO:0000256" key="2">
    <source>
        <dbReference type="ARBA" id="ARBA00022617"/>
    </source>
</evidence>
<dbReference type="GO" id="GO:0006121">
    <property type="term" value="P:mitochondrial electron transport, succinate to ubiquinone"/>
    <property type="evidence" value="ECO:0007669"/>
    <property type="project" value="TreeGrafter"/>
</dbReference>
<evidence type="ECO:0000256" key="8">
    <source>
        <dbReference type="SAM" id="Phobius"/>
    </source>
</evidence>
<dbReference type="Pfam" id="PF01127">
    <property type="entry name" value="Sdh_cyt"/>
    <property type="match status" value="1"/>
</dbReference>
<organism evidence="9 10">
    <name type="scientific">Fonsecaea erecta</name>
    <dbReference type="NCBI Taxonomy" id="1367422"/>
    <lineage>
        <taxon>Eukaryota</taxon>
        <taxon>Fungi</taxon>
        <taxon>Dikarya</taxon>
        <taxon>Ascomycota</taxon>
        <taxon>Pezizomycotina</taxon>
        <taxon>Eurotiomycetes</taxon>
        <taxon>Chaetothyriomycetidae</taxon>
        <taxon>Chaetothyriales</taxon>
        <taxon>Herpotrichiellaceae</taxon>
        <taxon>Fonsecaea</taxon>
    </lineage>
</organism>
<dbReference type="PANTHER" id="PTHR10978:SF5">
    <property type="entry name" value="SUCCINATE DEHYDROGENASE CYTOCHROME B560 SUBUNIT, MITOCHONDRIAL"/>
    <property type="match status" value="1"/>
</dbReference>
<evidence type="ECO:0000256" key="6">
    <source>
        <dbReference type="ARBA" id="ARBA00023004"/>
    </source>
</evidence>
<dbReference type="OrthoDB" id="588261at2759"/>
<dbReference type="PROSITE" id="PS01001">
    <property type="entry name" value="SDH_CYT_2"/>
    <property type="match status" value="1"/>
</dbReference>
<dbReference type="InterPro" id="IPR034804">
    <property type="entry name" value="SQR/QFR_C/D"/>
</dbReference>
<reference evidence="9 10" key="1">
    <citation type="submission" date="2016-04" db="EMBL/GenBank/DDBJ databases">
        <title>Draft genome of Fonsecaea erecta CBS 125763.</title>
        <authorList>
            <person name="Weiss V.A."/>
            <person name="Vicente V.A."/>
            <person name="Raittz R.T."/>
            <person name="Moreno L.F."/>
            <person name="De Souza E.M."/>
            <person name="Pedrosa F.O."/>
            <person name="Steffens M.B."/>
            <person name="Faoro H."/>
            <person name="Tadra-Sfeir M.Z."/>
            <person name="Najafzadeh M.J."/>
            <person name="Felipe M.S."/>
            <person name="Teixeira M."/>
            <person name="Sun J."/>
            <person name="Xi L."/>
            <person name="Gomes R."/>
            <person name="De Azevedo C.M."/>
            <person name="Salgado C.G."/>
            <person name="Da Silva M.B."/>
            <person name="Nascimento M.F."/>
            <person name="Queiroz-Telles F."/>
            <person name="Attili D.S."/>
            <person name="Gorbushina A."/>
        </authorList>
    </citation>
    <scope>NUCLEOTIDE SEQUENCE [LARGE SCALE GENOMIC DNA]</scope>
    <source>
        <strain evidence="9 10">CBS 125763</strain>
    </source>
</reference>
<dbReference type="GO" id="GO:0009055">
    <property type="term" value="F:electron transfer activity"/>
    <property type="evidence" value="ECO:0007669"/>
    <property type="project" value="InterPro"/>
</dbReference>
<evidence type="ECO:0000256" key="7">
    <source>
        <dbReference type="ARBA" id="ARBA00023136"/>
    </source>
</evidence>
<feature type="transmembrane region" description="Helical" evidence="8">
    <location>
        <begin position="102"/>
        <end position="129"/>
    </location>
</feature>
<dbReference type="CDD" id="cd03499">
    <property type="entry name" value="SQR_TypeC_SdhC"/>
    <property type="match status" value="1"/>
</dbReference>
<gene>
    <name evidence="9" type="ORF">AYL99_00439</name>
</gene>
<dbReference type="GeneID" id="30004609"/>
<dbReference type="GO" id="GO:0046872">
    <property type="term" value="F:metal ion binding"/>
    <property type="evidence" value="ECO:0007669"/>
    <property type="project" value="UniProtKB-KW"/>
</dbReference>
<keyword evidence="6" id="KW-0408">Iron</keyword>
<dbReference type="PANTHER" id="PTHR10978">
    <property type="entry name" value="SUCCINATE DEHYDROGENASE CYTOCHROME B560 SUBUNIT"/>
    <property type="match status" value="1"/>
</dbReference>
<dbReference type="InterPro" id="IPR014314">
    <property type="entry name" value="Succ_DH_cytb556"/>
</dbReference>
<dbReference type="EMBL" id="LVYI01000001">
    <property type="protein sequence ID" value="OAP64467.1"/>
    <property type="molecule type" value="Genomic_DNA"/>
</dbReference>
<name>A0A178ZXP5_9EURO</name>
<keyword evidence="4" id="KW-0479">Metal-binding</keyword>
<dbReference type="SUPFAM" id="SSF81343">
    <property type="entry name" value="Fumarate reductase respiratory complex transmembrane subunits"/>
    <property type="match status" value="1"/>
</dbReference>
<dbReference type="Proteomes" id="UP000078343">
    <property type="component" value="Unassembled WGS sequence"/>
</dbReference>
<accession>A0A178ZXP5</accession>
<evidence type="ECO:0000256" key="4">
    <source>
        <dbReference type="ARBA" id="ARBA00022723"/>
    </source>
</evidence>
<dbReference type="InterPro" id="IPR018495">
    <property type="entry name" value="Succ_DH_cyt_bsu_CS"/>
</dbReference>
<sequence length="170" mass="18670">MLALGLPRSLRLIRQESTTAATKPTSQLKPLTASQHADYLASQRRSRPVSPHLAIYQPQITWYSGALMRNCAMLLTAPIYIFGAAYVLSPVVGWHLDTDAVVAWFGALPLGARLAVKGLWGFAFCFHLVHGTRHLIWDTGMMLSNRQVQISGWLGLGISVLGTVGLLAFW</sequence>
<comment type="subcellular location">
    <subcellularLocation>
        <location evidence="1">Membrane</location>
        <topology evidence="1">Multi-pass membrane protein</topology>
    </subcellularLocation>
</comment>
<evidence type="ECO:0000256" key="1">
    <source>
        <dbReference type="ARBA" id="ARBA00004141"/>
    </source>
</evidence>
<keyword evidence="3 8" id="KW-0812">Transmembrane</keyword>
<dbReference type="GO" id="GO:0006099">
    <property type="term" value="P:tricarboxylic acid cycle"/>
    <property type="evidence" value="ECO:0007669"/>
    <property type="project" value="InterPro"/>
</dbReference>
<keyword evidence="5 8" id="KW-1133">Transmembrane helix</keyword>
<keyword evidence="2" id="KW-0349">Heme</keyword>
<keyword evidence="10" id="KW-1185">Reference proteome</keyword>
<dbReference type="Gene3D" id="1.20.1300.10">
    <property type="entry name" value="Fumarate reductase/succinate dehydrogenase, transmembrane subunit"/>
    <property type="match status" value="1"/>
</dbReference>
<dbReference type="GO" id="GO:0005739">
    <property type="term" value="C:mitochondrion"/>
    <property type="evidence" value="ECO:0007669"/>
    <property type="project" value="GOC"/>
</dbReference>
<dbReference type="STRING" id="1367422.A0A178ZXP5"/>